<dbReference type="Proteomes" id="UP000321514">
    <property type="component" value="Unassembled WGS sequence"/>
</dbReference>
<accession>A0A511T6K4</accession>
<dbReference type="EMBL" id="BJXR01000031">
    <property type="protein sequence ID" value="GEN09142.1"/>
    <property type="molecule type" value="Genomic_DNA"/>
</dbReference>
<evidence type="ECO:0008006" key="3">
    <source>
        <dbReference type="Google" id="ProtNLM"/>
    </source>
</evidence>
<dbReference type="RefSeq" id="WP_074955228.1">
    <property type="nucleotide sequence ID" value="NZ_BJXR01000031.1"/>
</dbReference>
<sequence>MSVRVSCVVKDDRFSRYESIQSIGGVNPDGSNWKLSLQDAIVAIERGTYGEFYVERPTGDRVRVVVAERNGKKYLRTSADGDEPNNLLSLPRCP</sequence>
<evidence type="ECO:0000313" key="2">
    <source>
        <dbReference type="Proteomes" id="UP000321514"/>
    </source>
</evidence>
<evidence type="ECO:0000313" key="1">
    <source>
        <dbReference type="EMBL" id="GEN09142.1"/>
    </source>
</evidence>
<dbReference type="Pfam" id="PF13031">
    <property type="entry name" value="DUF3892"/>
    <property type="match status" value="1"/>
</dbReference>
<protein>
    <recommendedName>
        <fullName evidence="3">DUF3892 domain-containing protein</fullName>
    </recommendedName>
</protein>
<gene>
    <name evidence="1" type="ORF">MFU01_41790</name>
</gene>
<proteinExistence type="predicted"/>
<dbReference type="AlphaFoldDB" id="A0A511T6K4"/>
<organism evidence="1 2">
    <name type="scientific">Myxococcus fulvus</name>
    <dbReference type="NCBI Taxonomy" id="33"/>
    <lineage>
        <taxon>Bacteria</taxon>
        <taxon>Pseudomonadati</taxon>
        <taxon>Myxococcota</taxon>
        <taxon>Myxococcia</taxon>
        <taxon>Myxococcales</taxon>
        <taxon>Cystobacterineae</taxon>
        <taxon>Myxococcaceae</taxon>
        <taxon>Myxococcus</taxon>
    </lineage>
</organism>
<comment type="caution">
    <text evidence="1">The sequence shown here is derived from an EMBL/GenBank/DDBJ whole genome shotgun (WGS) entry which is preliminary data.</text>
</comment>
<name>A0A511T6K4_MYXFU</name>
<dbReference type="InterPro" id="IPR024997">
    <property type="entry name" value="DUF3892"/>
</dbReference>
<dbReference type="OrthoDB" id="826539at2"/>
<reference evidence="1 2" key="1">
    <citation type="submission" date="2019-07" db="EMBL/GenBank/DDBJ databases">
        <title>Whole genome shotgun sequence of Myxococcus fulvus NBRC 100333.</title>
        <authorList>
            <person name="Hosoyama A."/>
            <person name="Uohara A."/>
            <person name="Ohji S."/>
            <person name="Ichikawa N."/>
        </authorList>
    </citation>
    <scope>NUCLEOTIDE SEQUENCE [LARGE SCALE GENOMIC DNA]</scope>
    <source>
        <strain evidence="1 2">NBRC 100333</strain>
    </source>
</reference>